<dbReference type="RefSeq" id="WP_092608915.1">
    <property type="nucleotide sequence ID" value="NZ_FMYF01000004.1"/>
</dbReference>
<dbReference type="GO" id="GO:0004792">
    <property type="term" value="F:thiosulfate-cyanide sulfurtransferase activity"/>
    <property type="evidence" value="ECO:0007669"/>
    <property type="project" value="InterPro"/>
</dbReference>
<dbReference type="SUPFAM" id="SSF52821">
    <property type="entry name" value="Rhodanese/Cell cycle control phosphatase"/>
    <property type="match status" value="2"/>
</dbReference>
<proteinExistence type="predicted"/>
<dbReference type="InterPro" id="IPR036873">
    <property type="entry name" value="Rhodanese-like_dom_sf"/>
</dbReference>
<dbReference type="AlphaFoldDB" id="A0A1G6GQF1"/>
<keyword evidence="4" id="KW-0670">Pyruvate</keyword>
<dbReference type="PANTHER" id="PTHR11364">
    <property type="entry name" value="THIOSULFATE SULFERTANSFERASE"/>
    <property type="match status" value="1"/>
</dbReference>
<dbReference type="InterPro" id="IPR045078">
    <property type="entry name" value="TST/MPST-like"/>
</dbReference>
<evidence type="ECO:0000256" key="2">
    <source>
        <dbReference type="ARBA" id="ARBA00022737"/>
    </source>
</evidence>
<keyword evidence="5" id="KW-1185">Reference proteome</keyword>
<dbReference type="CDD" id="cd01449">
    <property type="entry name" value="TST_Repeat_2"/>
    <property type="match status" value="1"/>
</dbReference>
<feature type="domain" description="Rhodanese" evidence="3">
    <location>
        <begin position="170"/>
        <end position="279"/>
    </location>
</feature>
<evidence type="ECO:0000313" key="4">
    <source>
        <dbReference type="EMBL" id="SDB84073.1"/>
    </source>
</evidence>
<accession>A0A1G6GQF1</accession>
<organism evidence="4 5">
    <name type="scientific">Raineyella antarctica</name>
    <dbReference type="NCBI Taxonomy" id="1577474"/>
    <lineage>
        <taxon>Bacteria</taxon>
        <taxon>Bacillati</taxon>
        <taxon>Actinomycetota</taxon>
        <taxon>Actinomycetes</taxon>
        <taxon>Propionibacteriales</taxon>
        <taxon>Propionibacteriaceae</taxon>
        <taxon>Raineyella</taxon>
    </lineage>
</organism>
<feature type="domain" description="Rhodanese" evidence="3">
    <location>
        <begin position="21"/>
        <end position="141"/>
    </location>
</feature>
<dbReference type="OrthoDB" id="9770030at2"/>
<dbReference type="PANTHER" id="PTHR11364:SF27">
    <property type="entry name" value="SULFURTRANSFERASE"/>
    <property type="match status" value="1"/>
</dbReference>
<dbReference type="EMBL" id="FMYF01000004">
    <property type="protein sequence ID" value="SDB84073.1"/>
    <property type="molecule type" value="Genomic_DNA"/>
</dbReference>
<dbReference type="Pfam" id="PF00581">
    <property type="entry name" value="Rhodanese"/>
    <property type="match status" value="2"/>
</dbReference>
<dbReference type="InterPro" id="IPR001307">
    <property type="entry name" value="Thiosulphate_STrfase_CS"/>
</dbReference>
<dbReference type="SMART" id="SM00450">
    <property type="entry name" value="RHOD"/>
    <property type="match status" value="2"/>
</dbReference>
<dbReference type="PROSITE" id="PS50206">
    <property type="entry name" value="RHODANESE_3"/>
    <property type="match status" value="2"/>
</dbReference>
<dbReference type="CDD" id="cd01448">
    <property type="entry name" value="TST_Repeat_1"/>
    <property type="match status" value="1"/>
</dbReference>
<evidence type="ECO:0000313" key="5">
    <source>
        <dbReference type="Proteomes" id="UP000199086"/>
    </source>
</evidence>
<keyword evidence="1 4" id="KW-0808">Transferase</keyword>
<gene>
    <name evidence="4" type="ORF">GA0111570_104241</name>
</gene>
<evidence type="ECO:0000256" key="1">
    <source>
        <dbReference type="ARBA" id="ARBA00022679"/>
    </source>
</evidence>
<protein>
    <submittedName>
        <fullName evidence="4">Thiosulfate/3-mercaptopyruvate sulfurtransferase</fullName>
    </submittedName>
</protein>
<evidence type="ECO:0000259" key="3">
    <source>
        <dbReference type="PROSITE" id="PS50206"/>
    </source>
</evidence>
<reference evidence="4 5" key="1">
    <citation type="submission" date="2016-06" db="EMBL/GenBank/DDBJ databases">
        <authorList>
            <person name="Olsen C.W."/>
            <person name="Carey S."/>
            <person name="Hinshaw L."/>
            <person name="Karasin A.I."/>
        </authorList>
    </citation>
    <scope>NUCLEOTIDE SEQUENCE [LARGE SCALE GENOMIC DNA]</scope>
    <source>
        <strain evidence="4 5">LZ-22</strain>
    </source>
</reference>
<keyword evidence="2" id="KW-0677">Repeat</keyword>
<dbReference type="Gene3D" id="3.40.250.10">
    <property type="entry name" value="Rhodanese-like domain"/>
    <property type="match status" value="2"/>
</dbReference>
<name>A0A1G6GQF1_9ACTN</name>
<dbReference type="PROSITE" id="PS00380">
    <property type="entry name" value="RHODANESE_1"/>
    <property type="match status" value="1"/>
</dbReference>
<dbReference type="InterPro" id="IPR001763">
    <property type="entry name" value="Rhodanese-like_dom"/>
</dbReference>
<dbReference type="Proteomes" id="UP000199086">
    <property type="component" value="Unassembled WGS sequence"/>
</dbReference>
<sequence>MSGSDRSPLIPVAGLVDLLSAGTPLTLLDARFNLQGPDAHQEYLHAHLPGAVWVDVEQALCGPRGERGRGGRHPLPDSDTAVRVLRACGVRDDRPVVVYDGGSQLGAARVWWLLEDLGHRDVRVLDGGLPAWLAAGLPIMSGETRAEPGDLTGRRGRLPVVDADGVVSALAAGHAVWDVRAADRFRGEYETIDPVAGHIPGASSKPAALVFTAEGTLRNPGELAGLFADVSPGDVLSCGSGLTAMLQLLALRHAGRADGVAVYAGSWSDWISDPSRPVATGPQD</sequence>
<dbReference type="STRING" id="1577474.GA0111570_104241"/>